<feature type="compositionally biased region" description="Polar residues" evidence="1">
    <location>
        <begin position="208"/>
        <end position="217"/>
    </location>
</feature>
<protein>
    <submittedName>
        <fullName evidence="2">Uncharacterized protein</fullName>
    </submittedName>
</protein>
<feature type="compositionally biased region" description="Low complexity" evidence="1">
    <location>
        <begin position="407"/>
        <end position="418"/>
    </location>
</feature>
<organism evidence="2 3">
    <name type="scientific">Gymnopilus junonius</name>
    <name type="common">Spectacular rustgill mushroom</name>
    <name type="synonym">Gymnopilus spectabilis subsp. junonius</name>
    <dbReference type="NCBI Taxonomy" id="109634"/>
    <lineage>
        <taxon>Eukaryota</taxon>
        <taxon>Fungi</taxon>
        <taxon>Dikarya</taxon>
        <taxon>Basidiomycota</taxon>
        <taxon>Agaricomycotina</taxon>
        <taxon>Agaricomycetes</taxon>
        <taxon>Agaricomycetidae</taxon>
        <taxon>Agaricales</taxon>
        <taxon>Agaricineae</taxon>
        <taxon>Hymenogastraceae</taxon>
        <taxon>Gymnopilus</taxon>
    </lineage>
</organism>
<evidence type="ECO:0000256" key="1">
    <source>
        <dbReference type="SAM" id="MobiDB-lite"/>
    </source>
</evidence>
<reference evidence="2" key="1">
    <citation type="submission" date="2020-11" db="EMBL/GenBank/DDBJ databases">
        <authorList>
            <consortium name="DOE Joint Genome Institute"/>
            <person name="Ahrendt S."/>
            <person name="Riley R."/>
            <person name="Andreopoulos W."/>
            <person name="LaButti K."/>
            <person name="Pangilinan J."/>
            <person name="Ruiz-duenas F.J."/>
            <person name="Barrasa J.M."/>
            <person name="Sanchez-Garcia M."/>
            <person name="Camarero S."/>
            <person name="Miyauchi S."/>
            <person name="Serrano A."/>
            <person name="Linde D."/>
            <person name="Babiker R."/>
            <person name="Drula E."/>
            <person name="Ayuso-Fernandez I."/>
            <person name="Pacheco R."/>
            <person name="Padilla G."/>
            <person name="Ferreira P."/>
            <person name="Barriuso J."/>
            <person name="Kellner H."/>
            <person name="Castanera R."/>
            <person name="Alfaro M."/>
            <person name="Ramirez L."/>
            <person name="Pisabarro A.G."/>
            <person name="Kuo A."/>
            <person name="Tritt A."/>
            <person name="Lipzen A."/>
            <person name="He G."/>
            <person name="Yan M."/>
            <person name="Ng V."/>
            <person name="Cullen D."/>
            <person name="Martin F."/>
            <person name="Rosso M.-N."/>
            <person name="Henrissat B."/>
            <person name="Hibbett D."/>
            <person name="Martinez A.T."/>
            <person name="Grigoriev I.V."/>
        </authorList>
    </citation>
    <scope>NUCLEOTIDE SEQUENCE</scope>
    <source>
        <strain evidence="2">AH 44721</strain>
    </source>
</reference>
<feature type="region of interest" description="Disordered" evidence="1">
    <location>
        <begin position="1"/>
        <end position="63"/>
    </location>
</feature>
<sequence length="582" mass="65211">MNPTGHHMMNGFHNNGGASTSSNSFHDLLPQHTSHPFFNTDHQQHPHPSQSMHNRHPHNDWQDHAMQMNTPHINSSSMSGPPPNPVHSQLQPPFNQGPWGSQMNPQQSFFNMPPGPMNAAFNMSFLPQQIIQEAYSMSIPVEGSDEPILLTKLLQAARQKESYKDALNSLHGRNGHSASLWKDYYLDNKDRLDAWIAMCLQKERETGRSSGAGSQRSVPPDIDRVKSSLPTIKKPSPASFKRESSPHSLPSRVSISAPAVKRPQKKSTPQSAHSTPPLPKDASQGSRRSTINSLTAPSPVYGERLPAPNAEIKIPDPPSRSPSPPTNIIPHRGRGNKYTKEDRDFFIRFIGWRLKQDPSLTRLDLCNLLAEKAPHHTAQSWASHWSNNHDVPDKILAAARGEEYDSSSESSSTKQEASSRPRPKYKDPTTTEESDGSESDDEKDGRDESVDEEDDKPIRIYSEKEMGQKGDPFTDADLYITAKHIAAFPSWHTATQKGRWESYSQKFPQRSAKAWAEYYRRNEQSLLKLAKRMQKAESKTSLASTSSIKTQCARPTRTPPKMKRKLDHDSSEESAVKRGRAA</sequence>
<feature type="region of interest" description="Disordered" evidence="1">
    <location>
        <begin position="400"/>
        <end position="472"/>
    </location>
</feature>
<comment type="caution">
    <text evidence="2">The sequence shown here is derived from an EMBL/GenBank/DDBJ whole genome shotgun (WGS) entry which is preliminary data.</text>
</comment>
<feature type="compositionally biased region" description="Pro residues" evidence="1">
    <location>
        <begin position="315"/>
        <end position="327"/>
    </location>
</feature>
<proteinExistence type="predicted"/>
<gene>
    <name evidence="2" type="ORF">CPB84DRAFT_1841435</name>
</gene>
<name>A0A9P5P0H4_GYMJU</name>
<dbReference type="Proteomes" id="UP000724874">
    <property type="component" value="Unassembled WGS sequence"/>
</dbReference>
<feature type="compositionally biased region" description="Basic and acidic residues" evidence="1">
    <location>
        <begin position="456"/>
        <end position="468"/>
    </location>
</feature>
<feature type="compositionally biased region" description="Polar residues" evidence="1">
    <location>
        <begin position="539"/>
        <end position="550"/>
    </location>
</feature>
<feature type="region of interest" description="Disordered" evidence="1">
    <location>
        <begin position="205"/>
        <end position="337"/>
    </location>
</feature>
<dbReference type="AlphaFoldDB" id="A0A9P5P0H4"/>
<evidence type="ECO:0000313" key="2">
    <source>
        <dbReference type="EMBL" id="KAF8913008.1"/>
    </source>
</evidence>
<feature type="compositionally biased region" description="Acidic residues" evidence="1">
    <location>
        <begin position="430"/>
        <end position="442"/>
    </location>
</feature>
<dbReference type="EMBL" id="JADNYJ010000002">
    <property type="protein sequence ID" value="KAF8913008.1"/>
    <property type="molecule type" value="Genomic_DNA"/>
</dbReference>
<accession>A0A9P5P0H4</accession>
<feature type="compositionally biased region" description="Basic and acidic residues" evidence="1">
    <location>
        <begin position="566"/>
        <end position="576"/>
    </location>
</feature>
<keyword evidence="3" id="KW-1185">Reference proteome</keyword>
<dbReference type="OrthoDB" id="3194584at2759"/>
<feature type="compositionally biased region" description="Polar residues" evidence="1">
    <location>
        <begin position="12"/>
        <end position="41"/>
    </location>
</feature>
<feature type="region of interest" description="Disordered" evidence="1">
    <location>
        <begin position="535"/>
        <end position="582"/>
    </location>
</feature>
<feature type="compositionally biased region" description="Polar residues" evidence="1">
    <location>
        <begin position="283"/>
        <end position="296"/>
    </location>
</feature>
<evidence type="ECO:0000313" key="3">
    <source>
        <dbReference type="Proteomes" id="UP000724874"/>
    </source>
</evidence>